<dbReference type="InterPro" id="IPR051598">
    <property type="entry name" value="TSUP/Inactive_protease-like"/>
</dbReference>
<evidence type="ECO:0000256" key="6">
    <source>
        <dbReference type="RuleBase" id="RU363041"/>
    </source>
</evidence>
<feature type="transmembrane region" description="Helical" evidence="6">
    <location>
        <begin position="109"/>
        <end position="131"/>
    </location>
</feature>
<feature type="transmembrane region" description="Helical" evidence="6">
    <location>
        <begin position="34"/>
        <end position="54"/>
    </location>
</feature>
<feature type="transmembrane region" description="Helical" evidence="6">
    <location>
        <begin position="75"/>
        <end position="97"/>
    </location>
</feature>
<feature type="transmembrane region" description="Helical" evidence="6">
    <location>
        <begin position="250"/>
        <end position="269"/>
    </location>
</feature>
<feature type="transmembrane region" description="Helical" evidence="6">
    <location>
        <begin position="223"/>
        <end position="244"/>
    </location>
</feature>
<feature type="transmembrane region" description="Helical" evidence="6">
    <location>
        <begin position="195"/>
        <end position="216"/>
    </location>
</feature>
<protein>
    <recommendedName>
        <fullName evidence="6">Probable membrane transporter protein</fullName>
    </recommendedName>
</protein>
<evidence type="ECO:0000256" key="3">
    <source>
        <dbReference type="ARBA" id="ARBA00022692"/>
    </source>
</evidence>
<dbReference type="PANTHER" id="PTHR43701">
    <property type="entry name" value="MEMBRANE TRANSPORTER PROTEIN MJ0441-RELATED"/>
    <property type="match status" value="1"/>
</dbReference>
<dbReference type="PANTHER" id="PTHR43701:SF2">
    <property type="entry name" value="MEMBRANE TRANSPORTER PROTEIN YJNA-RELATED"/>
    <property type="match status" value="1"/>
</dbReference>
<dbReference type="GO" id="GO:0005886">
    <property type="term" value="C:plasma membrane"/>
    <property type="evidence" value="ECO:0007669"/>
    <property type="project" value="UniProtKB-SubCell"/>
</dbReference>
<reference evidence="7" key="1">
    <citation type="submission" date="2020-02" db="EMBL/GenBank/DDBJ databases">
        <authorList>
            <person name="Meier V. D."/>
        </authorList>
    </citation>
    <scope>NUCLEOTIDE SEQUENCE</scope>
    <source>
        <strain evidence="7">AVDCRST_MAG78</strain>
    </source>
</reference>
<comment type="subcellular location">
    <subcellularLocation>
        <location evidence="6">Cell membrane</location>
        <topology evidence="6">Multi-pass membrane protein</topology>
    </subcellularLocation>
    <subcellularLocation>
        <location evidence="1">Membrane</location>
        <topology evidence="1">Multi-pass membrane protein</topology>
    </subcellularLocation>
</comment>
<keyword evidence="3 6" id="KW-0812">Transmembrane</keyword>
<evidence type="ECO:0000256" key="2">
    <source>
        <dbReference type="ARBA" id="ARBA00009142"/>
    </source>
</evidence>
<keyword evidence="6" id="KW-1003">Cell membrane</keyword>
<organism evidence="7">
    <name type="scientific">uncultured Rubrobacteraceae bacterium</name>
    <dbReference type="NCBI Taxonomy" id="349277"/>
    <lineage>
        <taxon>Bacteria</taxon>
        <taxon>Bacillati</taxon>
        <taxon>Actinomycetota</taxon>
        <taxon>Rubrobacteria</taxon>
        <taxon>Rubrobacterales</taxon>
        <taxon>Rubrobacteraceae</taxon>
        <taxon>environmental samples</taxon>
    </lineage>
</organism>
<keyword evidence="5 6" id="KW-0472">Membrane</keyword>
<evidence type="ECO:0000256" key="5">
    <source>
        <dbReference type="ARBA" id="ARBA00023136"/>
    </source>
</evidence>
<comment type="similarity">
    <text evidence="2 6">Belongs to the 4-toluene sulfonate uptake permease (TSUP) (TC 2.A.102) family.</text>
</comment>
<dbReference type="Pfam" id="PF01925">
    <property type="entry name" value="TauE"/>
    <property type="match status" value="1"/>
</dbReference>
<name>A0A6J4QDN2_9ACTN</name>
<dbReference type="InterPro" id="IPR002781">
    <property type="entry name" value="TM_pro_TauE-like"/>
</dbReference>
<accession>A0A6J4QDN2</accession>
<dbReference type="AlphaFoldDB" id="A0A6J4QDN2"/>
<evidence type="ECO:0000256" key="1">
    <source>
        <dbReference type="ARBA" id="ARBA00004141"/>
    </source>
</evidence>
<sequence length="270" mass="28184">MIEGLELAPVLFGLLVGFLVGLTGVGGGSLMTPFLIAVLGVPAPTAVGTDMVYATATKMTGSVQHYRQRSVNLEVAIFLGLGSIPASLLGVWTLEWIKGAFDAEAVRNIMITIIAATLVLVGASLIFKAFLPERWVRRSQQKTGWDGKTSMSLKRRLFTVLFGAAGGYLVGLTSIGSGSVMAVILLLLYPLSPAIVVGTDIAHATVLSLVTGFAHLLNGNVDLALAGTLLLGSIPGVLIGSRLAPRLPGRPLTIILAIMLVFVGARLLLS</sequence>
<gene>
    <name evidence="7" type="ORF">AVDCRST_MAG78-2424</name>
</gene>
<evidence type="ECO:0000313" key="7">
    <source>
        <dbReference type="EMBL" id="CAA9440831.1"/>
    </source>
</evidence>
<feature type="transmembrane region" description="Helical" evidence="6">
    <location>
        <begin position="157"/>
        <end position="189"/>
    </location>
</feature>
<keyword evidence="4 6" id="KW-1133">Transmembrane helix</keyword>
<dbReference type="EMBL" id="CADCVB010000162">
    <property type="protein sequence ID" value="CAA9440831.1"/>
    <property type="molecule type" value="Genomic_DNA"/>
</dbReference>
<evidence type="ECO:0000256" key="4">
    <source>
        <dbReference type="ARBA" id="ARBA00022989"/>
    </source>
</evidence>
<proteinExistence type="inferred from homology"/>
<feature type="transmembrane region" description="Helical" evidence="6">
    <location>
        <begin position="7"/>
        <end position="28"/>
    </location>
</feature>